<proteinExistence type="predicted"/>
<evidence type="ECO:0008006" key="3">
    <source>
        <dbReference type="Google" id="ProtNLM"/>
    </source>
</evidence>
<comment type="caution">
    <text evidence="1">The sequence shown here is derived from an EMBL/GenBank/DDBJ whole genome shotgun (WGS) entry which is preliminary data.</text>
</comment>
<accession>A0A496PJ01</accession>
<gene>
    <name evidence="1" type="ORF">DWQ67_08330</name>
</gene>
<dbReference type="RefSeq" id="WP_121485124.1">
    <property type="nucleotide sequence ID" value="NZ_QQXL01000004.1"/>
</dbReference>
<keyword evidence="2" id="KW-1185">Reference proteome</keyword>
<dbReference type="Proteomes" id="UP000273119">
    <property type="component" value="Unassembled WGS sequence"/>
</dbReference>
<protein>
    <recommendedName>
        <fullName evidence="3">GNAT family N-acetyltransferase</fullName>
    </recommendedName>
</protein>
<dbReference type="EMBL" id="QQXL01000004">
    <property type="protein sequence ID" value="RKW70473.1"/>
    <property type="molecule type" value="Genomic_DNA"/>
</dbReference>
<organism evidence="1 2">
    <name type="scientific">Galactobacter caseinivorans</name>
    <dbReference type="NCBI Taxonomy" id="2676123"/>
    <lineage>
        <taxon>Bacteria</taxon>
        <taxon>Bacillati</taxon>
        <taxon>Actinomycetota</taxon>
        <taxon>Actinomycetes</taxon>
        <taxon>Micrococcales</taxon>
        <taxon>Micrococcaceae</taxon>
        <taxon>Galactobacter</taxon>
    </lineage>
</organism>
<sequence length="158" mass="16636">MTQDQWREGYSVLSDGEDAAQWVPAQQNEADAWVVLSADPQAVSRVGALPSEGVLAQAPLGDYDVIELSVFDHPVARVRWTAMLDGEGLAQAGALSLVERVGQGGLPDSAVVPVLVEAALDEAWQGGAEVVTTLVPAAQAPMYVDAGWVVAEAVRRES</sequence>
<evidence type="ECO:0000313" key="2">
    <source>
        <dbReference type="Proteomes" id="UP000273119"/>
    </source>
</evidence>
<evidence type="ECO:0000313" key="1">
    <source>
        <dbReference type="EMBL" id="RKW70473.1"/>
    </source>
</evidence>
<dbReference type="AlphaFoldDB" id="A0A496PJ01"/>
<name>A0A496PJ01_9MICC</name>
<reference evidence="1 2" key="1">
    <citation type="submission" date="2018-07" db="EMBL/GenBank/DDBJ databases">
        <title>Arthrobacter sp. nov., isolated from raw cow's milk with high bacterial count.</title>
        <authorList>
            <person name="Hahne J."/>
            <person name="Isele D."/>
            <person name="Lipski A."/>
        </authorList>
    </citation>
    <scope>NUCLEOTIDE SEQUENCE [LARGE SCALE GENOMIC DNA]</scope>
    <source>
        <strain evidence="1 2">JZ R-183</strain>
    </source>
</reference>